<sequence>MGQEEELRSYSELPCGNVDPPVTENEEPERDDIQESKTGRKYNKVMGTLTLSTRKTKITGCAIRGASPENCHCQVTAARSSCIEHLPLGGQCTS</sequence>
<evidence type="ECO:0000313" key="2">
    <source>
        <dbReference type="EMBL" id="ELK35568.1"/>
    </source>
</evidence>
<proteinExistence type="predicted"/>
<gene>
    <name evidence="2" type="ORF">MDA_GLEAN10011598</name>
</gene>
<protein>
    <submittedName>
        <fullName evidence="2">Uncharacterized protein</fullName>
    </submittedName>
</protein>
<evidence type="ECO:0000313" key="3">
    <source>
        <dbReference type="Proteomes" id="UP000010556"/>
    </source>
</evidence>
<dbReference type="Proteomes" id="UP000010556">
    <property type="component" value="Unassembled WGS sequence"/>
</dbReference>
<evidence type="ECO:0000256" key="1">
    <source>
        <dbReference type="SAM" id="MobiDB-lite"/>
    </source>
</evidence>
<accession>L5MCW4</accession>
<dbReference type="AlphaFoldDB" id="L5MCW4"/>
<feature type="region of interest" description="Disordered" evidence="1">
    <location>
        <begin position="1"/>
        <end position="40"/>
    </location>
</feature>
<keyword evidence="3" id="KW-1185">Reference proteome</keyword>
<reference evidence="3" key="1">
    <citation type="journal article" date="2013" name="Science">
        <title>Comparative analysis of bat genomes provides insight into the evolution of flight and immunity.</title>
        <authorList>
            <person name="Zhang G."/>
            <person name="Cowled C."/>
            <person name="Shi Z."/>
            <person name="Huang Z."/>
            <person name="Bishop-Lilly K.A."/>
            <person name="Fang X."/>
            <person name="Wynne J.W."/>
            <person name="Xiong Z."/>
            <person name="Baker M.L."/>
            <person name="Zhao W."/>
            <person name="Tachedjian M."/>
            <person name="Zhu Y."/>
            <person name="Zhou P."/>
            <person name="Jiang X."/>
            <person name="Ng J."/>
            <person name="Yang L."/>
            <person name="Wu L."/>
            <person name="Xiao J."/>
            <person name="Feng Y."/>
            <person name="Chen Y."/>
            <person name="Sun X."/>
            <person name="Zhang Y."/>
            <person name="Marsh G.A."/>
            <person name="Crameri G."/>
            <person name="Broder C.C."/>
            <person name="Frey K.G."/>
            <person name="Wang L.F."/>
            <person name="Wang J."/>
        </authorList>
    </citation>
    <scope>NUCLEOTIDE SEQUENCE [LARGE SCALE GENOMIC DNA]</scope>
</reference>
<name>L5MCW4_MYODS</name>
<organism evidence="2 3">
    <name type="scientific">Myotis davidii</name>
    <name type="common">David's myotis</name>
    <dbReference type="NCBI Taxonomy" id="225400"/>
    <lineage>
        <taxon>Eukaryota</taxon>
        <taxon>Metazoa</taxon>
        <taxon>Chordata</taxon>
        <taxon>Craniata</taxon>
        <taxon>Vertebrata</taxon>
        <taxon>Euteleostomi</taxon>
        <taxon>Mammalia</taxon>
        <taxon>Eutheria</taxon>
        <taxon>Laurasiatheria</taxon>
        <taxon>Chiroptera</taxon>
        <taxon>Yangochiroptera</taxon>
        <taxon>Vespertilionidae</taxon>
        <taxon>Myotis</taxon>
    </lineage>
</organism>
<dbReference type="EMBL" id="KB102333">
    <property type="protein sequence ID" value="ELK35568.1"/>
    <property type="molecule type" value="Genomic_DNA"/>
</dbReference>